<dbReference type="Proteomes" id="UP000269265">
    <property type="component" value="Unassembled WGS sequence"/>
</dbReference>
<accession>A0A3R8YRP7</accession>
<sequence>MPRPMTRLKVESCRSLDVRRLAREGLLDPNVMGSAEWVWRDDYGNQTASVGIAASSGTLRLRYAIGGLDASQVVSVERTACALGGDRPWFKCPACGHRCALLHLRRGRFACRKCQGLAYLSQAIDPVQRIWRKQAKLERLLGEVGDKPKGMHWTTYDAIVESINACEDRRSVLLFAMLNRLGFTMDDPFG</sequence>
<proteinExistence type="predicted"/>
<gene>
    <name evidence="1" type="ORF">EIP75_02155</name>
</gene>
<dbReference type="OrthoDB" id="5951715at2"/>
<evidence type="ECO:0000313" key="1">
    <source>
        <dbReference type="EMBL" id="RRS06407.1"/>
    </source>
</evidence>
<evidence type="ECO:0000313" key="2">
    <source>
        <dbReference type="Proteomes" id="UP000269265"/>
    </source>
</evidence>
<protein>
    <recommendedName>
        <fullName evidence="3">Transposase zinc-ribbon domain-containing protein</fullName>
    </recommendedName>
</protein>
<name>A0A3R8YRP7_9BURK</name>
<reference evidence="1 2" key="1">
    <citation type="submission" date="2018-12" db="EMBL/GenBank/DDBJ databases">
        <title>The whole draft genome of Aquabacterium sp. SJQ9.</title>
        <authorList>
            <person name="Sun L."/>
            <person name="Gao X."/>
            <person name="Chen W."/>
            <person name="Huang K."/>
        </authorList>
    </citation>
    <scope>NUCLEOTIDE SEQUENCE [LARGE SCALE GENOMIC DNA]</scope>
    <source>
        <strain evidence="1 2">SJQ9</strain>
    </source>
</reference>
<keyword evidence="2" id="KW-1185">Reference proteome</keyword>
<dbReference type="AlphaFoldDB" id="A0A3R8YRP7"/>
<evidence type="ECO:0008006" key="3">
    <source>
        <dbReference type="Google" id="ProtNLM"/>
    </source>
</evidence>
<organism evidence="1 2">
    <name type="scientific">Aquabacterium soli</name>
    <dbReference type="NCBI Taxonomy" id="2493092"/>
    <lineage>
        <taxon>Bacteria</taxon>
        <taxon>Pseudomonadati</taxon>
        <taxon>Pseudomonadota</taxon>
        <taxon>Betaproteobacteria</taxon>
        <taxon>Burkholderiales</taxon>
        <taxon>Aquabacterium</taxon>
    </lineage>
</organism>
<dbReference type="RefSeq" id="WP_125241549.1">
    <property type="nucleotide sequence ID" value="NZ_RSED01000001.1"/>
</dbReference>
<comment type="caution">
    <text evidence="1">The sequence shown here is derived from an EMBL/GenBank/DDBJ whole genome shotgun (WGS) entry which is preliminary data.</text>
</comment>
<dbReference type="EMBL" id="RSED01000001">
    <property type="protein sequence ID" value="RRS06407.1"/>
    <property type="molecule type" value="Genomic_DNA"/>
</dbReference>